<feature type="non-terminal residue" evidence="2">
    <location>
        <position position="1"/>
    </location>
</feature>
<dbReference type="EnsemblMetazoa" id="ISCW015052-RA">
    <property type="protein sequence ID" value="ISCW015052-PA"/>
    <property type="gene ID" value="ISCW015052"/>
</dbReference>
<protein>
    <submittedName>
        <fullName evidence="2 3">Uncharacterized protein</fullName>
    </submittedName>
</protein>
<proteinExistence type="predicted"/>
<keyword evidence="1" id="KW-1133">Transmembrane helix</keyword>
<keyword evidence="4" id="KW-1185">Reference proteome</keyword>
<dbReference type="InParanoid" id="B7QKG2"/>
<keyword evidence="1" id="KW-0472">Membrane</keyword>
<organism>
    <name type="scientific">Ixodes scapularis</name>
    <name type="common">Black-legged tick</name>
    <name type="synonym">Deer tick</name>
    <dbReference type="NCBI Taxonomy" id="6945"/>
    <lineage>
        <taxon>Eukaryota</taxon>
        <taxon>Metazoa</taxon>
        <taxon>Ecdysozoa</taxon>
        <taxon>Arthropoda</taxon>
        <taxon>Chelicerata</taxon>
        <taxon>Arachnida</taxon>
        <taxon>Acari</taxon>
        <taxon>Parasitiformes</taxon>
        <taxon>Ixodida</taxon>
        <taxon>Ixodoidea</taxon>
        <taxon>Ixodidae</taxon>
        <taxon>Ixodinae</taxon>
        <taxon>Ixodes</taxon>
    </lineage>
</organism>
<feature type="transmembrane region" description="Helical" evidence="1">
    <location>
        <begin position="21"/>
        <end position="49"/>
    </location>
</feature>
<dbReference type="EMBL" id="ABJB010571598">
    <property type="status" value="NOT_ANNOTATED_CDS"/>
    <property type="molecule type" value="Genomic_DNA"/>
</dbReference>
<accession>B7QKG2</accession>
<reference evidence="2 4" key="1">
    <citation type="submission" date="2008-03" db="EMBL/GenBank/DDBJ databases">
        <title>Annotation of Ixodes scapularis.</title>
        <authorList>
            <consortium name="Ixodes scapularis Genome Project Consortium"/>
            <person name="Caler E."/>
            <person name="Hannick L.I."/>
            <person name="Bidwell S."/>
            <person name="Joardar V."/>
            <person name="Thiagarajan M."/>
            <person name="Amedeo P."/>
            <person name="Galinsky K.J."/>
            <person name="Schobel S."/>
            <person name="Inman J."/>
            <person name="Hostetler J."/>
            <person name="Miller J."/>
            <person name="Hammond M."/>
            <person name="Megy K."/>
            <person name="Lawson D."/>
            <person name="Kodira C."/>
            <person name="Sutton G."/>
            <person name="Meyer J."/>
            <person name="Hill C.A."/>
            <person name="Birren B."/>
            <person name="Nene V."/>
            <person name="Collins F."/>
            <person name="Alarcon-Chaidez F."/>
            <person name="Wikel S."/>
            <person name="Strausberg R."/>
        </authorList>
    </citation>
    <scope>NUCLEOTIDE SEQUENCE [LARGE SCALE GENOMIC DNA]</scope>
    <source>
        <strain evidence="4">Wikel</strain>
        <strain evidence="2">Wikel colony</strain>
    </source>
</reference>
<feature type="non-terminal residue" evidence="2">
    <location>
        <position position="65"/>
    </location>
</feature>
<evidence type="ECO:0000256" key="1">
    <source>
        <dbReference type="SAM" id="Phobius"/>
    </source>
</evidence>
<dbReference type="AlphaFoldDB" id="B7QKG2"/>
<name>B7QKG2_IXOSC</name>
<dbReference type="PaxDb" id="6945-B7QKG2"/>
<reference evidence="3" key="2">
    <citation type="submission" date="2020-05" db="UniProtKB">
        <authorList>
            <consortium name="EnsemblMetazoa"/>
        </authorList>
    </citation>
    <scope>IDENTIFICATION</scope>
    <source>
        <strain evidence="3">wikel</strain>
    </source>
</reference>
<evidence type="ECO:0000313" key="3">
    <source>
        <dbReference type="EnsemblMetazoa" id="ISCW015052-PA"/>
    </source>
</evidence>
<dbReference type="EMBL" id="DS959574">
    <property type="protein sequence ID" value="EEC19334.1"/>
    <property type="molecule type" value="Genomic_DNA"/>
</dbReference>
<sequence length="65" mass="7093">ITIAISFQAVNVFFMPQLTSYFISTYGTLGTFLLLGAVTLNAFPAALALRSPPWVHTKSFKEPVS</sequence>
<dbReference type="HOGENOM" id="CLU_2856290_0_0_1"/>
<gene>
    <name evidence="2" type="ORF">IscW_ISCW015052</name>
</gene>
<keyword evidence="1" id="KW-0812">Transmembrane</keyword>
<evidence type="ECO:0000313" key="4">
    <source>
        <dbReference type="Proteomes" id="UP000001555"/>
    </source>
</evidence>
<dbReference type="VEuPathDB" id="VectorBase:ISCI015052"/>
<dbReference type="Proteomes" id="UP000001555">
    <property type="component" value="Unassembled WGS sequence"/>
</dbReference>
<evidence type="ECO:0000313" key="2">
    <source>
        <dbReference type="EMBL" id="EEC19334.1"/>
    </source>
</evidence>
<dbReference type="VEuPathDB" id="VectorBase:ISCW015052"/>